<dbReference type="Pfam" id="PF00498">
    <property type="entry name" value="FHA"/>
    <property type="match status" value="1"/>
</dbReference>
<feature type="compositionally biased region" description="Low complexity" evidence="1">
    <location>
        <begin position="257"/>
        <end position="276"/>
    </location>
</feature>
<reference evidence="3 4" key="1">
    <citation type="submission" date="2021-05" db="EMBL/GenBank/DDBJ databases">
        <title>Phylogenetic classification of ten novel species belonging to the genus Bifidobacterium comprising B. colchicus sp. nov., B. abeli sp. nov., B. bicoloris sp. nov., B. guerezis sp. nov., B. rosaliae sp. nov., B. santillanensis sp. nov., B. argentati sp. nov., B. amazzoni sp. nov., B. pluviali sp. nov., and B. pinnaculum sp. nov.</title>
        <authorList>
            <person name="Lugli G.A."/>
            <person name="Ruiz Garcia L."/>
            <person name="Margolles A."/>
            <person name="Ventura M."/>
        </authorList>
    </citation>
    <scope>NUCLEOTIDE SEQUENCE [LARGE SCALE GENOMIC DNA]</scope>
    <source>
        <strain evidence="3 4">6T3</strain>
    </source>
</reference>
<organism evidence="3 4">
    <name type="scientific">Bifidobacterium phasiani</name>
    <dbReference type="NCBI Taxonomy" id="2834431"/>
    <lineage>
        <taxon>Bacteria</taxon>
        <taxon>Bacillati</taxon>
        <taxon>Actinomycetota</taxon>
        <taxon>Actinomycetes</taxon>
        <taxon>Bifidobacteriales</taxon>
        <taxon>Bifidobacteriaceae</taxon>
        <taxon>Bifidobacterium</taxon>
    </lineage>
</organism>
<feature type="domain" description="FHA" evidence="2">
    <location>
        <begin position="22"/>
        <end position="77"/>
    </location>
</feature>
<feature type="region of interest" description="Disordered" evidence="1">
    <location>
        <begin position="215"/>
        <end position="240"/>
    </location>
</feature>
<evidence type="ECO:0000313" key="4">
    <source>
        <dbReference type="Proteomes" id="UP000812844"/>
    </source>
</evidence>
<dbReference type="RefSeq" id="WP_219082930.1">
    <property type="nucleotide sequence ID" value="NZ_JAHBBD010000027.1"/>
</dbReference>
<dbReference type="Proteomes" id="UP000812844">
    <property type="component" value="Unassembled WGS sequence"/>
</dbReference>
<feature type="compositionally biased region" description="Basic and acidic residues" evidence="1">
    <location>
        <begin position="448"/>
        <end position="457"/>
    </location>
</feature>
<feature type="compositionally biased region" description="Low complexity" evidence="1">
    <location>
        <begin position="361"/>
        <end position="372"/>
    </location>
</feature>
<feature type="region of interest" description="Disordered" evidence="1">
    <location>
        <begin position="254"/>
        <end position="457"/>
    </location>
</feature>
<dbReference type="InterPro" id="IPR000253">
    <property type="entry name" value="FHA_dom"/>
</dbReference>
<protein>
    <submittedName>
        <fullName evidence="3">FHA domain-containing protein</fullName>
    </submittedName>
</protein>
<evidence type="ECO:0000313" key="3">
    <source>
        <dbReference type="EMBL" id="MBW3083585.1"/>
    </source>
</evidence>
<feature type="compositionally biased region" description="Low complexity" evidence="1">
    <location>
        <begin position="286"/>
        <end position="298"/>
    </location>
</feature>
<proteinExistence type="predicted"/>
<dbReference type="InterPro" id="IPR057893">
    <property type="entry name" value="LRV_2"/>
</dbReference>
<comment type="caution">
    <text evidence="3">The sequence shown here is derived from an EMBL/GenBank/DDBJ whole genome shotgun (WGS) entry which is preliminary data.</text>
</comment>
<gene>
    <name evidence="3" type="ORF">KIH73_09530</name>
</gene>
<sequence length="515" mass="54392">MQQWIVRVDGVDLGYVEPGERVQIGRKPLRPLVDEGVRRLEVQDATRSMSKRHAVFSVADNGAASLRDLDSTNGSYVVRENGELMRIPGGTDFLLPTSPMRLQLGDVPVDFIRVERNDERGLHVPDLFGYALSDGRQEPDAADMSVDDILDLRAGEPTSMFDADQVRHRAGELNMAELRSYRPYGFGEGSVPLNVMPTAESDDASSRDLFADARAGSETPAQEPADGPADGPGPGAPDIPIAELVTTTMDTPAVHESLPSAQPSSPSSDAMPSVGSPEARPDPVDAAAESPLAASARSETPSDDAAQAASVRSDGQDGAATAQPAEAAGGAASAEQPQTPQTEPERLEAEPGQPRTAQSEAASDGASTAAGAPQDVASEPAGDAGLVFAPMDGTVAPDDDHARYARPQEGGEPSAAYTPAFEPGSVFDRVSKGEFAKAEPSVEVGGHTSDEAKRTEDFGAQYEMARHPQLLPFLAMNPSLYDDLYEWLAAQGDRDVDAALARNEGYQEYRKAVGK</sequence>
<dbReference type="Pfam" id="PF25591">
    <property type="entry name" value="LRV_2"/>
    <property type="match status" value="1"/>
</dbReference>
<dbReference type="EMBL" id="JAHBBD010000027">
    <property type="protein sequence ID" value="MBW3083585.1"/>
    <property type="molecule type" value="Genomic_DNA"/>
</dbReference>
<dbReference type="PROSITE" id="PS50006">
    <property type="entry name" value="FHA_DOMAIN"/>
    <property type="match status" value="1"/>
</dbReference>
<evidence type="ECO:0000256" key="1">
    <source>
        <dbReference type="SAM" id="MobiDB-lite"/>
    </source>
</evidence>
<evidence type="ECO:0000259" key="2">
    <source>
        <dbReference type="PROSITE" id="PS50006"/>
    </source>
</evidence>
<dbReference type="CDD" id="cd00060">
    <property type="entry name" value="FHA"/>
    <property type="match status" value="1"/>
</dbReference>
<feature type="compositionally biased region" description="Low complexity" evidence="1">
    <location>
        <begin position="318"/>
        <end position="338"/>
    </location>
</feature>
<keyword evidence="4" id="KW-1185">Reference proteome</keyword>
<name>A0ABS6WBP4_9BIFI</name>
<accession>A0ABS6WBP4</accession>